<dbReference type="STRING" id="938405.SAMN02927895_01456"/>
<dbReference type="AlphaFoldDB" id="A0A1G6VEH0"/>
<evidence type="ECO:0000313" key="2">
    <source>
        <dbReference type="EMBL" id="SDD52032.1"/>
    </source>
</evidence>
<accession>A0A1G6VEH0</accession>
<evidence type="ECO:0000313" key="3">
    <source>
        <dbReference type="Proteomes" id="UP000198925"/>
    </source>
</evidence>
<feature type="region of interest" description="Disordered" evidence="1">
    <location>
        <begin position="82"/>
        <end position="109"/>
    </location>
</feature>
<dbReference type="EMBL" id="FMZX01000009">
    <property type="protein sequence ID" value="SDD52032.1"/>
    <property type="molecule type" value="Genomic_DNA"/>
</dbReference>
<protein>
    <submittedName>
        <fullName evidence="2">Uncharacterized protein</fullName>
    </submittedName>
</protein>
<dbReference type="RefSeq" id="WP_143021051.1">
    <property type="nucleotide sequence ID" value="NZ_FMXZ01000002.1"/>
</dbReference>
<gene>
    <name evidence="2" type="ORF">SAMN04487779_100919</name>
</gene>
<keyword evidence="3" id="KW-1185">Reference proteome</keyword>
<name>A0A1G6VEH0_9PROT</name>
<dbReference type="Proteomes" id="UP000198925">
    <property type="component" value="Unassembled WGS sequence"/>
</dbReference>
<reference evidence="2 3" key="1">
    <citation type="submission" date="2016-10" db="EMBL/GenBank/DDBJ databases">
        <authorList>
            <person name="de Groot N.N."/>
        </authorList>
    </citation>
    <scope>NUCLEOTIDE SEQUENCE [LARGE SCALE GENOMIC DNA]</scope>
    <source>
        <strain evidence="2 3">CPCC 100156</strain>
    </source>
</reference>
<feature type="region of interest" description="Disordered" evidence="1">
    <location>
        <begin position="34"/>
        <end position="64"/>
    </location>
</feature>
<organism evidence="2 3">
    <name type="scientific">Belnapia rosea</name>
    <dbReference type="NCBI Taxonomy" id="938405"/>
    <lineage>
        <taxon>Bacteria</taxon>
        <taxon>Pseudomonadati</taxon>
        <taxon>Pseudomonadota</taxon>
        <taxon>Alphaproteobacteria</taxon>
        <taxon>Acetobacterales</taxon>
        <taxon>Roseomonadaceae</taxon>
        <taxon>Belnapia</taxon>
    </lineage>
</organism>
<dbReference type="OrthoDB" id="7271438at2"/>
<feature type="compositionally biased region" description="Basic and acidic residues" evidence="1">
    <location>
        <begin position="47"/>
        <end position="63"/>
    </location>
</feature>
<sequence>MRTITGLFDSRAEAERAVETLVQQLELQRDRIQVQAAGEDNATAGTQDRRSEQHHGFHGDGGRGEGILVSLLVQEDMVEKATRALETNGGRIGEQAPGDRRPGGQSPDI</sequence>
<proteinExistence type="predicted"/>
<evidence type="ECO:0000256" key="1">
    <source>
        <dbReference type="SAM" id="MobiDB-lite"/>
    </source>
</evidence>